<accession>A0A0G4PYP4</accession>
<keyword evidence="2" id="KW-1185">Reference proteome</keyword>
<organism evidence="1 2">
    <name type="scientific">Penicillium camemberti (strain FM 013)</name>
    <dbReference type="NCBI Taxonomy" id="1429867"/>
    <lineage>
        <taxon>Eukaryota</taxon>
        <taxon>Fungi</taxon>
        <taxon>Dikarya</taxon>
        <taxon>Ascomycota</taxon>
        <taxon>Pezizomycotina</taxon>
        <taxon>Eurotiomycetes</taxon>
        <taxon>Eurotiomycetidae</taxon>
        <taxon>Eurotiales</taxon>
        <taxon>Aspergillaceae</taxon>
        <taxon>Penicillium</taxon>
    </lineage>
</organism>
<reference evidence="1 2" key="1">
    <citation type="journal article" date="2014" name="Nat. Commun.">
        <title>Multiple recent horizontal transfers of a large genomic region in cheese making fungi.</title>
        <authorList>
            <person name="Cheeseman K."/>
            <person name="Ropars J."/>
            <person name="Renault P."/>
            <person name="Dupont J."/>
            <person name="Gouzy J."/>
            <person name="Branca A."/>
            <person name="Abraham A.L."/>
            <person name="Ceppi M."/>
            <person name="Conseiller E."/>
            <person name="Debuchy R."/>
            <person name="Malagnac F."/>
            <person name="Goarin A."/>
            <person name="Silar P."/>
            <person name="Lacoste S."/>
            <person name="Sallet E."/>
            <person name="Bensimon A."/>
            <person name="Giraud T."/>
            <person name="Brygoo Y."/>
        </authorList>
    </citation>
    <scope>NUCLEOTIDE SEQUENCE [LARGE SCALE GENOMIC DNA]</scope>
    <source>
        <strain evidence="2">FM 013</strain>
    </source>
</reference>
<dbReference type="EMBL" id="HG793313">
    <property type="protein sequence ID" value="CRL31506.1"/>
    <property type="molecule type" value="Genomic_DNA"/>
</dbReference>
<dbReference type="AlphaFoldDB" id="A0A0G4PYP4"/>
<protein>
    <submittedName>
        <fullName evidence="1">Str. FM013</fullName>
    </submittedName>
</protein>
<gene>
    <name evidence="1" type="ORF">PCAMFM013_S4Jg000028</name>
</gene>
<evidence type="ECO:0000313" key="2">
    <source>
        <dbReference type="Proteomes" id="UP000053732"/>
    </source>
</evidence>
<evidence type="ECO:0000313" key="1">
    <source>
        <dbReference type="EMBL" id="CRL31506.1"/>
    </source>
</evidence>
<name>A0A0G4PYP4_PENC3</name>
<dbReference type="Proteomes" id="UP000053732">
    <property type="component" value="Unassembled WGS sequence"/>
</dbReference>
<sequence>MTSETRRRPLHYQFLRSLGPASIKRLAGTSATTRASSPCRHLFVVLGTIFECSKSIRRSKDLHNIFIVCSLFRRVIIGYIEGALVRSLPIQ</sequence>
<proteinExistence type="predicted"/>